<keyword evidence="3" id="KW-1185">Reference proteome</keyword>
<dbReference type="Proteomes" id="UP000027284">
    <property type="component" value="Unassembled WGS sequence"/>
</dbReference>
<gene>
    <name evidence="2" type="ORF">EG19_06500</name>
</gene>
<name>A0A062XY44_9BACT</name>
<evidence type="ECO:0008006" key="4">
    <source>
        <dbReference type="Google" id="ProtNLM"/>
    </source>
</evidence>
<dbReference type="NCBIfam" id="NF047352">
    <property type="entry name" value="P_loop_sacsin"/>
    <property type="match status" value="1"/>
</dbReference>
<feature type="compositionally biased region" description="Basic and acidic residues" evidence="1">
    <location>
        <begin position="1154"/>
        <end position="1168"/>
    </location>
</feature>
<dbReference type="Gene3D" id="3.30.565.10">
    <property type="entry name" value="Histidine kinase-like ATPase, C-terminal domain"/>
    <property type="match status" value="1"/>
</dbReference>
<evidence type="ECO:0000313" key="3">
    <source>
        <dbReference type="Proteomes" id="UP000027284"/>
    </source>
</evidence>
<comment type="caution">
    <text evidence="2">The sequence shown here is derived from an EMBL/GenBank/DDBJ whole genome shotgun (WGS) entry which is preliminary data.</text>
</comment>
<dbReference type="STRING" id="1312852.EG19_06500"/>
<reference evidence="2 3" key="1">
    <citation type="submission" date="2014-04" db="EMBL/GenBank/DDBJ databases">
        <title>The Genome Sequence of Thermoanaerobaculum aquaticum MP-01, The First Cultivated Group 23 Acidobacterium.</title>
        <authorList>
            <person name="Stamps B.W."/>
            <person name="Losey N.A."/>
            <person name="Lawson P.A."/>
            <person name="Stevenson B.S."/>
        </authorList>
    </citation>
    <scope>NUCLEOTIDE SEQUENCE [LARGE SCALE GENOMIC DNA]</scope>
    <source>
        <strain evidence="2 3">MP-01</strain>
    </source>
</reference>
<dbReference type="EMBL" id="JMFG01000023">
    <property type="protein sequence ID" value="KDA53395.1"/>
    <property type="molecule type" value="Genomic_DNA"/>
</dbReference>
<evidence type="ECO:0000256" key="1">
    <source>
        <dbReference type="SAM" id="MobiDB-lite"/>
    </source>
</evidence>
<proteinExistence type="predicted"/>
<organism evidence="2 3">
    <name type="scientific">Thermoanaerobaculum aquaticum</name>
    <dbReference type="NCBI Taxonomy" id="1312852"/>
    <lineage>
        <taxon>Bacteria</taxon>
        <taxon>Pseudomonadati</taxon>
        <taxon>Acidobacteriota</taxon>
        <taxon>Thermoanaerobaculia</taxon>
        <taxon>Thermoanaerobaculales</taxon>
        <taxon>Thermoanaerobaculaceae</taxon>
        <taxon>Thermoanaerobaculum</taxon>
    </lineage>
</organism>
<feature type="compositionally biased region" description="Acidic residues" evidence="1">
    <location>
        <begin position="1178"/>
        <end position="1193"/>
    </location>
</feature>
<dbReference type="InterPro" id="IPR036890">
    <property type="entry name" value="HATPase_C_sf"/>
</dbReference>
<dbReference type="SUPFAM" id="SSF55874">
    <property type="entry name" value="ATPase domain of HSP90 chaperone/DNA topoisomerase II/histidine kinase"/>
    <property type="match status" value="1"/>
</dbReference>
<protein>
    <recommendedName>
        <fullName evidence="4">ATPase</fullName>
    </recommendedName>
</protein>
<accession>A0A062XY44</accession>
<sequence>MLSELLQNADDAGAKAVRVSFQNDDFVFEHNGRDFNEEDFSSLCRFGFSNKRTLHTIGFRGVGFKSLFSLGDTVELLTPTLAVRFHRSRFTEPSWINDAPPCEVTRVCVKVKDRHRADELRKNLQDWTESPFSLLFFNSILEITINGATLRRIRMGQGPVKCSERFKLVARNEYDVLVFFSPEEPLPKDALDEIRQERNVEDLHLPPSRVEIVLGMPGTQRLFVVLPTGVAIDTPFSCNAPFIQDPARSAIKDPSLSPTNRWLLGRLGRLAGEVMLEWLGNRSLGTTDRARAYELLPNQPVETVSLDSSVTSAICAAFNEVVGSSRMLLDFRGHVFSAGSCISVPEKLYRVWDPPQIAEVFRPETGGARRNVLCGAVSDDQRKRLASWGWLEHWEEDRLVQCLENNPRVPRPPDDKLLLLWSVVQKSVPWSYRGTGRIRQLSIAPIQGSDVLAPAESTVRLPSKKETLSDDAWRFLEELVRTVDPDWLRFLGKKKEQPNEESEAALELLEDIGLDRPSPTDAVAVQACEALFAQSDVSLTEHVQMAQLLAALDAKAPLQFRAITRDGKSRRLSEGLVVPYLPGSEELYPEDWAAAHLLHEAYWNEFRLCTRRQWEDWVASEKSGFWPFAPLVRQQGRINSRDGLKKELRRRNVDPPGMFPYVTENFVIVDYDFDSHLLEHWEKKAESDDEYWGRIAEAVIRAPSFYWDSRVEAIISQISTSWNQREVARAPAAWIVRFWSQNCLPDTWGKVRVPAELYLRSPETEPLQDVEPFVRGDLDTEQTEPLLRLLGVRDTLAGVDKLLGRIRALAQEPAPSRLLPEIGKWYRALDKAMLQCGEEEMEQVRQAFAGEALILTSDLKWARASEVFQYESAEIGPEIPVVHPAMNEVRLWAYVGVCERPTPELMLKWLQNLPSGRQLDQTLRRRVSGILQRYPLEVWDTCHHWLSLDGRWTPVAQLKYRISRNSAEPRVAFFPQVKAATADLRMVLSLDPCKVQPFAALTDLETSVEFQLIQDPVTIGQPSQPDWIVALARELQRVRFDDENKTHHIRQTAAELEKLRWQPVAQGSIRVTPYLNGSPAGEARALDVFWHRKRGAIYVADGKAARHFEALVTELARPFGHERITESIRACIGREYEFIVEYLREHLPLDLDGSGIREEQGQDARVNEDETNPQGLAAEDEVALPAEPEDEGEGEHIIRSVPKRKRRLAVFWKFANAKGFRWDKTKKVFVHDDGHIITRDGRAWLCLTGNGNPVSYWVAKQPLERGVEIPAEIWEHFKFEPEHWSLIVPNSESSVREIRGVDLLRMVENQEVVVSPAQYRLRKGNHDDDLVR</sequence>
<evidence type="ECO:0000313" key="2">
    <source>
        <dbReference type="EMBL" id="KDA53395.1"/>
    </source>
</evidence>
<feature type="region of interest" description="Disordered" evidence="1">
    <location>
        <begin position="1154"/>
        <end position="1198"/>
    </location>
</feature>